<dbReference type="EMBL" id="CAUYUJ010001013">
    <property type="protein sequence ID" value="CAK0793674.1"/>
    <property type="molecule type" value="Genomic_DNA"/>
</dbReference>
<keyword evidence="3" id="KW-1185">Reference proteome</keyword>
<accession>A0ABN9PKW9</accession>
<gene>
    <name evidence="2" type="ORF">PCOR1329_LOCUS3898</name>
</gene>
<evidence type="ECO:0000313" key="2">
    <source>
        <dbReference type="EMBL" id="CAK0793674.1"/>
    </source>
</evidence>
<reference evidence="2" key="1">
    <citation type="submission" date="2023-10" db="EMBL/GenBank/DDBJ databases">
        <authorList>
            <person name="Chen Y."/>
            <person name="Shah S."/>
            <person name="Dougan E. K."/>
            <person name="Thang M."/>
            <person name="Chan C."/>
        </authorList>
    </citation>
    <scope>NUCLEOTIDE SEQUENCE [LARGE SCALE GENOMIC DNA]</scope>
</reference>
<organism evidence="2 3">
    <name type="scientific">Prorocentrum cordatum</name>
    <dbReference type="NCBI Taxonomy" id="2364126"/>
    <lineage>
        <taxon>Eukaryota</taxon>
        <taxon>Sar</taxon>
        <taxon>Alveolata</taxon>
        <taxon>Dinophyceae</taxon>
        <taxon>Prorocentrales</taxon>
        <taxon>Prorocentraceae</taxon>
        <taxon>Prorocentrum</taxon>
    </lineage>
</organism>
<comment type="caution">
    <text evidence="2">The sequence shown here is derived from an EMBL/GenBank/DDBJ whole genome shotgun (WGS) entry which is preliminary data.</text>
</comment>
<evidence type="ECO:0000313" key="3">
    <source>
        <dbReference type="Proteomes" id="UP001189429"/>
    </source>
</evidence>
<name>A0ABN9PKW9_9DINO</name>
<protein>
    <submittedName>
        <fullName evidence="2">Uncharacterized protein</fullName>
    </submittedName>
</protein>
<feature type="region of interest" description="Disordered" evidence="1">
    <location>
        <begin position="43"/>
        <end position="65"/>
    </location>
</feature>
<dbReference type="Proteomes" id="UP001189429">
    <property type="component" value="Unassembled WGS sequence"/>
</dbReference>
<sequence>MWLEKFLVGGKFEEQDKSMQAAQLALQAAREVEQAPDLEMLNSGLRVATEPPRSWPRPPRLAWQA</sequence>
<proteinExistence type="predicted"/>
<evidence type="ECO:0000256" key="1">
    <source>
        <dbReference type="SAM" id="MobiDB-lite"/>
    </source>
</evidence>